<dbReference type="InterPro" id="IPR009875">
    <property type="entry name" value="PilZ_domain"/>
</dbReference>
<dbReference type="Gene3D" id="2.40.10.220">
    <property type="entry name" value="predicted glycosyltransferase like domains"/>
    <property type="match status" value="1"/>
</dbReference>
<keyword evidence="3" id="KW-1185">Reference proteome</keyword>
<dbReference type="EMBL" id="LLXU01000002">
    <property type="protein sequence ID" value="KRG49160.1"/>
    <property type="molecule type" value="Genomic_DNA"/>
</dbReference>
<reference evidence="2 3" key="1">
    <citation type="submission" date="2015-10" db="EMBL/GenBank/DDBJ databases">
        <title>Genome sequencing and analysis of members of genus Stenotrophomonas.</title>
        <authorList>
            <person name="Patil P.P."/>
            <person name="Midha S."/>
            <person name="Patil P.B."/>
        </authorList>
    </citation>
    <scope>NUCLEOTIDE SEQUENCE [LARGE SCALE GENOMIC DNA]</scope>
    <source>
        <strain evidence="2 3">JCM 16536</strain>
    </source>
</reference>
<evidence type="ECO:0000313" key="2">
    <source>
        <dbReference type="EMBL" id="KRG49160.1"/>
    </source>
</evidence>
<name>A0A0R0B832_9GAMM</name>
<proteinExistence type="predicted"/>
<evidence type="ECO:0000259" key="1">
    <source>
        <dbReference type="Pfam" id="PF07238"/>
    </source>
</evidence>
<dbReference type="STRING" id="676599.ARC20_02315"/>
<dbReference type="GO" id="GO:0035438">
    <property type="term" value="F:cyclic-di-GMP binding"/>
    <property type="evidence" value="ECO:0007669"/>
    <property type="project" value="InterPro"/>
</dbReference>
<feature type="domain" description="PilZ" evidence="1">
    <location>
        <begin position="6"/>
        <end position="109"/>
    </location>
</feature>
<dbReference type="AlphaFoldDB" id="A0A0R0B832"/>
<protein>
    <submittedName>
        <fullName evidence="2">Pilus assembly protein PilZ</fullName>
    </submittedName>
</protein>
<comment type="caution">
    <text evidence="2">The sequence shown here is derived from an EMBL/GenBank/DDBJ whole genome shotgun (WGS) entry which is preliminary data.</text>
</comment>
<gene>
    <name evidence="2" type="ORF">ARC20_02315</name>
</gene>
<dbReference type="Proteomes" id="UP000051802">
    <property type="component" value="Unassembled WGS sequence"/>
</dbReference>
<dbReference type="RefSeq" id="WP_057642523.1">
    <property type="nucleotide sequence ID" value="NZ_LLXU01000002.1"/>
</dbReference>
<accession>A0A0R0B832</accession>
<dbReference type="Pfam" id="PF07238">
    <property type="entry name" value="PilZ"/>
    <property type="match status" value="1"/>
</dbReference>
<sequence>MIHEARRSPRRQPTASIPVTDFMAETGIGRLGNVSETGMLLLASAPLTEDALYQLSFSLPDRQGREHPIAVGVHLLWVEEAHAPGQHWAGFRFLTVSDEHRERLRDWVADAQA</sequence>
<dbReference type="OrthoDB" id="5625505at2"/>
<evidence type="ECO:0000313" key="3">
    <source>
        <dbReference type="Proteomes" id="UP000051802"/>
    </source>
</evidence>
<organism evidence="2 3">
    <name type="scientific">Stenotrophomonas panacihumi</name>
    <dbReference type="NCBI Taxonomy" id="676599"/>
    <lineage>
        <taxon>Bacteria</taxon>
        <taxon>Pseudomonadati</taxon>
        <taxon>Pseudomonadota</taxon>
        <taxon>Gammaproteobacteria</taxon>
        <taxon>Lysobacterales</taxon>
        <taxon>Lysobacteraceae</taxon>
        <taxon>Stenotrophomonas</taxon>
    </lineage>
</organism>